<dbReference type="AlphaFoldDB" id="A0A9K3IZT2"/>
<evidence type="ECO:0000313" key="1">
    <source>
        <dbReference type="EMBL" id="KAF5805800.1"/>
    </source>
</evidence>
<accession>A0A9K3IZT2</accession>
<gene>
    <name evidence="1" type="ORF">HanXRQr2_Chr05g0213731</name>
</gene>
<keyword evidence="2" id="KW-1185">Reference proteome</keyword>
<evidence type="ECO:0000313" key="2">
    <source>
        <dbReference type="Proteomes" id="UP000215914"/>
    </source>
</evidence>
<name>A0A9K3IZT2_HELAN</name>
<comment type="caution">
    <text evidence="1">The sequence shown here is derived from an EMBL/GenBank/DDBJ whole genome shotgun (WGS) entry which is preliminary data.</text>
</comment>
<sequence>MYSQYALMISMKNMLLDCTFCHTHYCSQREVSSSVHDACYGVKEILPKWPSVSLFFR</sequence>
<organism evidence="1 2">
    <name type="scientific">Helianthus annuus</name>
    <name type="common">Common sunflower</name>
    <dbReference type="NCBI Taxonomy" id="4232"/>
    <lineage>
        <taxon>Eukaryota</taxon>
        <taxon>Viridiplantae</taxon>
        <taxon>Streptophyta</taxon>
        <taxon>Embryophyta</taxon>
        <taxon>Tracheophyta</taxon>
        <taxon>Spermatophyta</taxon>
        <taxon>Magnoliopsida</taxon>
        <taxon>eudicotyledons</taxon>
        <taxon>Gunneridae</taxon>
        <taxon>Pentapetalae</taxon>
        <taxon>asterids</taxon>
        <taxon>campanulids</taxon>
        <taxon>Asterales</taxon>
        <taxon>Asteraceae</taxon>
        <taxon>Asteroideae</taxon>
        <taxon>Heliantheae alliance</taxon>
        <taxon>Heliantheae</taxon>
        <taxon>Helianthus</taxon>
    </lineage>
</organism>
<proteinExistence type="predicted"/>
<reference evidence="1" key="2">
    <citation type="submission" date="2020-06" db="EMBL/GenBank/DDBJ databases">
        <title>Helianthus annuus Genome sequencing and assembly Release 2.</title>
        <authorList>
            <person name="Gouzy J."/>
            <person name="Langlade N."/>
            <person name="Munos S."/>
        </authorList>
    </citation>
    <scope>NUCLEOTIDE SEQUENCE</scope>
    <source>
        <tissue evidence="1">Leaves</tissue>
    </source>
</reference>
<dbReference type="Gramene" id="mRNA:HanXRQr2_Chr05g0213731">
    <property type="protein sequence ID" value="CDS:HanXRQr2_Chr05g0213731.1"/>
    <property type="gene ID" value="HanXRQr2_Chr05g0213731"/>
</dbReference>
<dbReference type="Proteomes" id="UP000215914">
    <property type="component" value="Unassembled WGS sequence"/>
</dbReference>
<protein>
    <submittedName>
        <fullName evidence="1">Uncharacterized protein</fullName>
    </submittedName>
</protein>
<reference evidence="1" key="1">
    <citation type="journal article" date="2017" name="Nature">
        <title>The sunflower genome provides insights into oil metabolism, flowering and Asterid evolution.</title>
        <authorList>
            <person name="Badouin H."/>
            <person name="Gouzy J."/>
            <person name="Grassa C.J."/>
            <person name="Murat F."/>
            <person name="Staton S.E."/>
            <person name="Cottret L."/>
            <person name="Lelandais-Briere C."/>
            <person name="Owens G.L."/>
            <person name="Carrere S."/>
            <person name="Mayjonade B."/>
            <person name="Legrand L."/>
            <person name="Gill N."/>
            <person name="Kane N.C."/>
            <person name="Bowers J.E."/>
            <person name="Hubner S."/>
            <person name="Bellec A."/>
            <person name="Berard A."/>
            <person name="Berges H."/>
            <person name="Blanchet N."/>
            <person name="Boniface M.C."/>
            <person name="Brunel D."/>
            <person name="Catrice O."/>
            <person name="Chaidir N."/>
            <person name="Claudel C."/>
            <person name="Donnadieu C."/>
            <person name="Faraut T."/>
            <person name="Fievet G."/>
            <person name="Helmstetter N."/>
            <person name="King M."/>
            <person name="Knapp S.J."/>
            <person name="Lai Z."/>
            <person name="Le Paslier M.C."/>
            <person name="Lippi Y."/>
            <person name="Lorenzon L."/>
            <person name="Mandel J.R."/>
            <person name="Marage G."/>
            <person name="Marchand G."/>
            <person name="Marquand E."/>
            <person name="Bret-Mestries E."/>
            <person name="Morien E."/>
            <person name="Nambeesan S."/>
            <person name="Nguyen T."/>
            <person name="Pegot-Espagnet P."/>
            <person name="Pouilly N."/>
            <person name="Raftis F."/>
            <person name="Sallet E."/>
            <person name="Schiex T."/>
            <person name="Thomas J."/>
            <person name="Vandecasteele C."/>
            <person name="Vares D."/>
            <person name="Vear F."/>
            <person name="Vautrin S."/>
            <person name="Crespi M."/>
            <person name="Mangin B."/>
            <person name="Burke J.M."/>
            <person name="Salse J."/>
            <person name="Munos S."/>
            <person name="Vincourt P."/>
            <person name="Rieseberg L.H."/>
            <person name="Langlade N.B."/>
        </authorList>
    </citation>
    <scope>NUCLEOTIDE SEQUENCE</scope>
    <source>
        <tissue evidence="1">Leaves</tissue>
    </source>
</reference>
<dbReference type="EMBL" id="MNCJ02000320">
    <property type="protein sequence ID" value="KAF5805800.1"/>
    <property type="molecule type" value="Genomic_DNA"/>
</dbReference>